<evidence type="ECO:0000256" key="1">
    <source>
        <dbReference type="ARBA" id="ARBA00022801"/>
    </source>
</evidence>
<keyword evidence="2" id="KW-0067">ATP-binding</keyword>
<protein>
    <recommendedName>
        <fullName evidence="3">ATP-dependent rRNA helicase SPB4-like C-terminal extension domain-containing protein</fullName>
    </recommendedName>
</protein>
<dbReference type="InterPro" id="IPR025313">
    <property type="entry name" value="SPB4-like_CTE"/>
</dbReference>
<evidence type="ECO:0000313" key="4">
    <source>
        <dbReference type="EMBL" id="CAL1354657.1"/>
    </source>
</evidence>
<gene>
    <name evidence="4" type="ORF">LTRI10_LOCUS2455</name>
</gene>
<dbReference type="GO" id="GO:0016787">
    <property type="term" value="F:hydrolase activity"/>
    <property type="evidence" value="ECO:0007669"/>
    <property type="project" value="UniProtKB-KW"/>
</dbReference>
<evidence type="ECO:0000313" key="5">
    <source>
        <dbReference type="Proteomes" id="UP001497516"/>
    </source>
</evidence>
<keyword evidence="5" id="KW-1185">Reference proteome</keyword>
<name>A0AAV2CDQ6_9ROSI</name>
<evidence type="ECO:0000256" key="2">
    <source>
        <dbReference type="ARBA" id="ARBA00022806"/>
    </source>
</evidence>
<feature type="domain" description="ATP-dependent rRNA helicase SPB4-like C-terminal extension" evidence="3">
    <location>
        <begin position="34"/>
        <end position="95"/>
    </location>
</feature>
<reference evidence="4 5" key="1">
    <citation type="submission" date="2024-04" db="EMBL/GenBank/DDBJ databases">
        <authorList>
            <person name="Fracassetti M."/>
        </authorList>
    </citation>
    <scope>NUCLEOTIDE SEQUENCE [LARGE SCALE GENOMIC DNA]</scope>
</reference>
<keyword evidence="2" id="KW-0347">Helicase</keyword>
<sequence length="96" mass="11132">MFLTTEEFRFLEYLKAAKVPLNEYTFNKKKKLEKVQTCLEKWVAGNHFLNMSAKEAYRSYILAYNSHSMKDVFNVHCLDLQAVAKSFGFSGPPKVT</sequence>
<keyword evidence="2" id="KW-0547">Nucleotide-binding</keyword>
<keyword evidence="1" id="KW-0378">Hydrolase</keyword>
<dbReference type="EMBL" id="OZ034813">
    <property type="protein sequence ID" value="CAL1354657.1"/>
    <property type="molecule type" value="Genomic_DNA"/>
</dbReference>
<dbReference type="AlphaFoldDB" id="A0AAV2CDQ6"/>
<dbReference type="Proteomes" id="UP001497516">
    <property type="component" value="Chromosome 1"/>
</dbReference>
<proteinExistence type="predicted"/>
<dbReference type="SMART" id="SM01178">
    <property type="entry name" value="DUF4217"/>
    <property type="match status" value="1"/>
</dbReference>
<dbReference type="GO" id="GO:0004386">
    <property type="term" value="F:helicase activity"/>
    <property type="evidence" value="ECO:0007669"/>
    <property type="project" value="UniProtKB-KW"/>
</dbReference>
<dbReference type="Pfam" id="PF13959">
    <property type="entry name" value="CTE_SPB4"/>
    <property type="match status" value="1"/>
</dbReference>
<organism evidence="4 5">
    <name type="scientific">Linum trigynum</name>
    <dbReference type="NCBI Taxonomy" id="586398"/>
    <lineage>
        <taxon>Eukaryota</taxon>
        <taxon>Viridiplantae</taxon>
        <taxon>Streptophyta</taxon>
        <taxon>Embryophyta</taxon>
        <taxon>Tracheophyta</taxon>
        <taxon>Spermatophyta</taxon>
        <taxon>Magnoliopsida</taxon>
        <taxon>eudicotyledons</taxon>
        <taxon>Gunneridae</taxon>
        <taxon>Pentapetalae</taxon>
        <taxon>rosids</taxon>
        <taxon>fabids</taxon>
        <taxon>Malpighiales</taxon>
        <taxon>Linaceae</taxon>
        <taxon>Linum</taxon>
    </lineage>
</organism>
<evidence type="ECO:0000259" key="3">
    <source>
        <dbReference type="SMART" id="SM01178"/>
    </source>
</evidence>
<accession>A0AAV2CDQ6</accession>